<accession>A0A8K1YSE4</accession>
<organism evidence="1">
    <name type="scientific">Sclerotinia sclerotiorum ourmia-like virus 18</name>
    <dbReference type="NCBI Taxonomy" id="2879898"/>
    <lineage>
        <taxon>Viruses</taxon>
        <taxon>Riboviria</taxon>
        <taxon>Orthornavirae</taxon>
        <taxon>Lenarviricota</taxon>
        <taxon>Miaviricetes</taxon>
        <taxon>Ourlivirales</taxon>
        <taxon>Botourmiaviridae</taxon>
    </lineage>
</organism>
<keyword evidence="1" id="KW-0696">RNA-directed RNA polymerase</keyword>
<dbReference type="CDD" id="cd23183">
    <property type="entry name" value="ps-ssRNAv_Botourmiaviridae_RdRp"/>
    <property type="match status" value="1"/>
</dbReference>
<reference evidence="1" key="1">
    <citation type="submission" date="2021-01" db="EMBL/GenBank/DDBJ databases">
        <authorList>
            <person name="Liang W."/>
            <person name="Lu Z."/>
            <person name="Jiang D."/>
            <person name="Fu Y."/>
            <person name="Xie J."/>
            <person name="Cheng J."/>
            <person name="Lin Y."/>
            <person name="Chen T."/>
        </authorList>
    </citation>
    <scope>NUCLEOTIDE SEQUENCE</scope>
    <source>
        <strain evidence="1">GB&amp;PB-14</strain>
    </source>
</reference>
<evidence type="ECO:0000313" key="1">
    <source>
        <dbReference type="EMBL" id="UEP19813.1"/>
    </source>
</evidence>
<keyword evidence="1" id="KW-0548">Nucleotidyltransferase</keyword>
<keyword evidence="1" id="KW-0808">Transferase</keyword>
<dbReference type="EMBL" id="MW454909">
    <property type="protein sequence ID" value="UEP19813.1"/>
    <property type="molecule type" value="Genomic_RNA"/>
</dbReference>
<sequence length="684" mass="77076">MATTTHNRVIESIVPELEDPATNCRLYKARTNDLVKRATLTVAELHALKIEPFLLKDGDCLNVYKQVKSYLSRDISDLPEVQLAFQSIKKLLPDACECMQGSMLEDLKIRLTRPAPTLPSGYAAFCRKIVKELFPNGWDHNWKTAAANFSPSLGSCVDYPRKSGGQLAALATEGQSAWHDGLNKPHGALKGELLLVNSSGKPRPLTRFESDSSYLRPLHGLIYDQISKNPWLLRGDVTAERLKNAGFSGSGETSLISGDYVSASDNLPIEIAELILDVAWSSSNHVPASVFRYALAAQRPELTFERQDHTIDSFVPSIGQMMGSYLCFPLLCIQNYLAFRWATKDMVTVPPVLINGDDILVEKDDKFYDLWSGTIKEVGFEVEQSKTSVSLEWGTINSTLLRKKGGNLVPIQTTRMGLLRRSRHPANLGASFEKFARVGDPKLWYQRGIHFLRWHAYLLRWGCVAQDMNFFGRLARSCWKGAFSGALWMREASLRASKIPSLEPAPCPHNIVMAGNEFQSFPREQVTAEVVKDIGSWMATRKWQLGRSFSPTKVSRLLAVRQSYILPEHHKWLDLRTSKRAAKNAIWRFFPKNSLGRMTTQLYSSLGQMRCGLARSYWTRPEKCTDVRVPNDLCVKHHLVPQHCSVDVVIGRRDNSLFGKGFSMLMNSSAREERMRRIVSTFDG</sequence>
<dbReference type="GO" id="GO:0003968">
    <property type="term" value="F:RNA-directed RNA polymerase activity"/>
    <property type="evidence" value="ECO:0007669"/>
    <property type="project" value="UniProtKB-KW"/>
</dbReference>
<protein>
    <submittedName>
        <fullName evidence="1">RNA-dependent RNA polymerase</fullName>
    </submittedName>
</protein>
<proteinExistence type="predicted"/>
<name>A0A8K1YSE4_9VIRU</name>